<protein>
    <submittedName>
        <fullName evidence="2">Uncharacterized protein</fullName>
    </submittedName>
</protein>
<dbReference type="AlphaFoldDB" id="A0A1M4ZDP9"/>
<accession>A0A1M4ZDP9</accession>
<reference evidence="2 3" key="1">
    <citation type="submission" date="2016-11" db="EMBL/GenBank/DDBJ databases">
        <authorList>
            <person name="Jaros S."/>
            <person name="Januszkiewicz K."/>
            <person name="Wedrychowicz H."/>
        </authorList>
    </citation>
    <scope>NUCLEOTIDE SEQUENCE [LARGE SCALE GENOMIC DNA]</scope>
    <source>
        <strain evidence="2 3">DSM 17137</strain>
    </source>
</reference>
<name>A0A1M4ZDP9_9HYPH</name>
<evidence type="ECO:0000313" key="3">
    <source>
        <dbReference type="Proteomes" id="UP000184533"/>
    </source>
</evidence>
<dbReference type="EMBL" id="FQVC01000005">
    <property type="protein sequence ID" value="SHF15716.1"/>
    <property type="molecule type" value="Genomic_DNA"/>
</dbReference>
<feature type="compositionally biased region" description="Pro residues" evidence="1">
    <location>
        <begin position="35"/>
        <end position="50"/>
    </location>
</feature>
<feature type="compositionally biased region" description="Low complexity" evidence="1">
    <location>
        <begin position="170"/>
        <end position="186"/>
    </location>
</feature>
<evidence type="ECO:0000256" key="1">
    <source>
        <dbReference type="SAM" id="MobiDB-lite"/>
    </source>
</evidence>
<dbReference type="Proteomes" id="UP000184533">
    <property type="component" value="Unassembled WGS sequence"/>
</dbReference>
<proteinExistence type="predicted"/>
<feature type="compositionally biased region" description="Pro residues" evidence="1">
    <location>
        <begin position="99"/>
        <end position="110"/>
    </location>
</feature>
<evidence type="ECO:0000313" key="2">
    <source>
        <dbReference type="EMBL" id="SHF15716.1"/>
    </source>
</evidence>
<feature type="region of interest" description="Disordered" evidence="1">
    <location>
        <begin position="1"/>
        <end position="186"/>
    </location>
</feature>
<gene>
    <name evidence="2" type="ORF">SAMN02745223_01891</name>
</gene>
<organism evidence="2 3">
    <name type="scientific">Devosia limi DSM 17137</name>
    <dbReference type="NCBI Taxonomy" id="1121477"/>
    <lineage>
        <taxon>Bacteria</taxon>
        <taxon>Pseudomonadati</taxon>
        <taxon>Pseudomonadota</taxon>
        <taxon>Alphaproteobacteria</taxon>
        <taxon>Hyphomicrobiales</taxon>
        <taxon>Devosiaceae</taxon>
        <taxon>Devosia</taxon>
    </lineage>
</organism>
<feature type="compositionally biased region" description="Low complexity" evidence="1">
    <location>
        <begin position="111"/>
        <end position="120"/>
    </location>
</feature>
<sequence>MGHPHPGTRSEWSPDQVRGQPSASQTRRKTTLSPQIPPRIPRQPLRPPLPTCAAVCVPSPLRGGGQGGGAARYPNSASISIAARHMVPPERSTSQHPPQNNPIPADPAPHPATAATASPPHLRRNLRPLPLEGRGAIPRSSPLRFPPPTHGDDKAQNNRAPIPADPARHPGPAAPASWRAPSAWTP</sequence>